<dbReference type="PANTHER" id="PTHR43227:SF11">
    <property type="entry name" value="BLL4140 PROTEIN"/>
    <property type="match status" value="1"/>
</dbReference>
<evidence type="ECO:0000256" key="4">
    <source>
        <dbReference type="ARBA" id="ARBA00022692"/>
    </source>
</evidence>
<gene>
    <name evidence="9" type="ORF">QJS35_02360</name>
</gene>
<keyword evidence="5 7" id="KW-1133">Transmembrane helix</keyword>
<dbReference type="RefSeq" id="WP_232182257.1">
    <property type="nucleotide sequence ID" value="NZ_JAIOAP010000001.1"/>
</dbReference>
<dbReference type="Gene3D" id="1.10.3720.10">
    <property type="entry name" value="MetI-like"/>
    <property type="match status" value="1"/>
</dbReference>
<evidence type="ECO:0000256" key="1">
    <source>
        <dbReference type="ARBA" id="ARBA00004651"/>
    </source>
</evidence>
<feature type="transmembrane region" description="Helical" evidence="7">
    <location>
        <begin position="118"/>
        <end position="138"/>
    </location>
</feature>
<feature type="transmembrane region" description="Helical" evidence="7">
    <location>
        <begin position="212"/>
        <end position="232"/>
    </location>
</feature>
<name>A0ABV1KN58_9BACL</name>
<feature type="transmembrane region" description="Helical" evidence="7">
    <location>
        <begin position="82"/>
        <end position="106"/>
    </location>
</feature>
<accession>A0ABV1KN58</accession>
<comment type="similarity">
    <text evidence="7">Belongs to the binding-protein-dependent transport system permease family.</text>
</comment>
<reference evidence="9 10" key="1">
    <citation type="journal article" date="2023" name="Genome Announc.">
        <title>Pan-Genome Analyses of the Genus Cohnella and Proposal of the Novel Species Cohnella silvisoli sp. nov., Isolated from Forest Soil.</title>
        <authorList>
            <person name="Wang C."/>
            <person name="Mao L."/>
            <person name="Bao G."/>
            <person name="Zhu H."/>
        </authorList>
    </citation>
    <scope>NUCLEOTIDE SEQUENCE [LARGE SCALE GENOMIC DNA]</scope>
    <source>
        <strain evidence="9 10">NL03-T5-1</strain>
    </source>
</reference>
<evidence type="ECO:0000259" key="8">
    <source>
        <dbReference type="PROSITE" id="PS50928"/>
    </source>
</evidence>
<sequence length="309" mass="35435">MKSAKRSAFLYELLKNKVLYMMFLPVGLYFLVMAYLPMPGIVIAFKEFTYNGGIFGSKWNGWTNFRYFYESGKLWQVTQNTVLYNIVFLALSTAASVFAAVLLAEMTGKYFKKIAQTFMFLPYFISWVTVAAIAFNIFNYDYGVLNTILKKLDLVPVDIYGNPNAWMYLLPLFYVWKGIGFTTVLYLSAIMGIDHESYESAQIDGANIFQRIWRITLPMLWPTIVILLLLGLSRIMRGEFDMFYQLIGDNGLLLEKTDIIDTLVFRSLVQMNDFGMASAAGVYQSVLSFIIIVSVNWLVKRKNSDNALF</sequence>
<dbReference type="Proteomes" id="UP001493487">
    <property type="component" value="Unassembled WGS sequence"/>
</dbReference>
<feature type="transmembrane region" description="Helical" evidence="7">
    <location>
        <begin position="274"/>
        <end position="299"/>
    </location>
</feature>
<dbReference type="InterPro" id="IPR000515">
    <property type="entry name" value="MetI-like"/>
</dbReference>
<dbReference type="PANTHER" id="PTHR43227">
    <property type="entry name" value="BLL4140 PROTEIN"/>
    <property type="match status" value="1"/>
</dbReference>
<evidence type="ECO:0000256" key="5">
    <source>
        <dbReference type="ARBA" id="ARBA00022989"/>
    </source>
</evidence>
<dbReference type="InterPro" id="IPR050809">
    <property type="entry name" value="UgpAE/MalFG_permease"/>
</dbReference>
<dbReference type="EMBL" id="JASKHM010000001">
    <property type="protein sequence ID" value="MEQ4481232.1"/>
    <property type="molecule type" value="Genomic_DNA"/>
</dbReference>
<dbReference type="PROSITE" id="PS50928">
    <property type="entry name" value="ABC_TM1"/>
    <property type="match status" value="1"/>
</dbReference>
<evidence type="ECO:0000256" key="7">
    <source>
        <dbReference type="RuleBase" id="RU363032"/>
    </source>
</evidence>
<keyword evidence="4 7" id="KW-0812">Transmembrane</keyword>
<dbReference type="SUPFAM" id="SSF161098">
    <property type="entry name" value="MetI-like"/>
    <property type="match status" value="1"/>
</dbReference>
<evidence type="ECO:0000256" key="3">
    <source>
        <dbReference type="ARBA" id="ARBA00022475"/>
    </source>
</evidence>
<protein>
    <submittedName>
        <fullName evidence="9">ABC transporter permease subunit</fullName>
    </submittedName>
</protein>
<evidence type="ECO:0000256" key="2">
    <source>
        <dbReference type="ARBA" id="ARBA00022448"/>
    </source>
</evidence>
<comment type="subcellular location">
    <subcellularLocation>
        <location evidence="1 7">Cell membrane</location>
        <topology evidence="1 7">Multi-pass membrane protein</topology>
    </subcellularLocation>
</comment>
<proteinExistence type="inferred from homology"/>
<organism evidence="9 10">
    <name type="scientific">Cohnella silvisoli</name>
    <dbReference type="NCBI Taxonomy" id="2873699"/>
    <lineage>
        <taxon>Bacteria</taxon>
        <taxon>Bacillati</taxon>
        <taxon>Bacillota</taxon>
        <taxon>Bacilli</taxon>
        <taxon>Bacillales</taxon>
        <taxon>Paenibacillaceae</taxon>
        <taxon>Cohnella</taxon>
    </lineage>
</organism>
<feature type="domain" description="ABC transmembrane type-1" evidence="8">
    <location>
        <begin position="78"/>
        <end position="295"/>
    </location>
</feature>
<feature type="transmembrane region" description="Helical" evidence="7">
    <location>
        <begin position="20"/>
        <end position="45"/>
    </location>
</feature>
<comment type="caution">
    <text evidence="9">The sequence shown here is derived from an EMBL/GenBank/DDBJ whole genome shotgun (WGS) entry which is preliminary data.</text>
</comment>
<keyword evidence="3" id="KW-1003">Cell membrane</keyword>
<feature type="transmembrane region" description="Helical" evidence="7">
    <location>
        <begin position="165"/>
        <end position="191"/>
    </location>
</feature>
<keyword evidence="10" id="KW-1185">Reference proteome</keyword>
<dbReference type="InterPro" id="IPR035906">
    <property type="entry name" value="MetI-like_sf"/>
</dbReference>
<dbReference type="CDD" id="cd06261">
    <property type="entry name" value="TM_PBP2"/>
    <property type="match status" value="1"/>
</dbReference>
<keyword evidence="2 7" id="KW-0813">Transport</keyword>
<evidence type="ECO:0000313" key="10">
    <source>
        <dbReference type="Proteomes" id="UP001493487"/>
    </source>
</evidence>
<evidence type="ECO:0000256" key="6">
    <source>
        <dbReference type="ARBA" id="ARBA00023136"/>
    </source>
</evidence>
<dbReference type="Pfam" id="PF00528">
    <property type="entry name" value="BPD_transp_1"/>
    <property type="match status" value="1"/>
</dbReference>
<keyword evidence="6 7" id="KW-0472">Membrane</keyword>
<evidence type="ECO:0000313" key="9">
    <source>
        <dbReference type="EMBL" id="MEQ4481232.1"/>
    </source>
</evidence>